<gene>
    <name evidence="1" type="ORF">OKA104_LOCUS33202</name>
</gene>
<comment type="caution">
    <text evidence="1">The sequence shown here is derived from an EMBL/GenBank/DDBJ whole genome shotgun (WGS) entry which is preliminary data.</text>
</comment>
<sequence>MATRNELCLQEKINPLKEKENALSHRPLSEKFNISIGAVSNILTFNQKQQKQDQMLKSKDKNHLTNTKKRYETIEKMILVQHILQEVKQIQLKQISTTNNTFLIQFYIKLFVYSFQIDIILLLSSNIKTYSIESNGSTEGFLSSILQKYDEHSIECKTEFTLNASQILILMNSYSNKSILIDLEKLQINTDSNDNRNCSSIKQHEITFNSFSVGHFTYNDKNELINKIILLQYLSFVTLINCPLNSQNGSSELIIMHLLVRFLMKILFYKVPKTNNTQ</sequence>
<dbReference type="AlphaFoldDB" id="A0A819RT01"/>
<dbReference type="EMBL" id="CAJOAY010004172">
    <property type="protein sequence ID" value="CAF4057948.1"/>
    <property type="molecule type" value="Genomic_DNA"/>
</dbReference>
<evidence type="ECO:0000313" key="1">
    <source>
        <dbReference type="EMBL" id="CAF4057948.1"/>
    </source>
</evidence>
<dbReference type="Proteomes" id="UP000663881">
    <property type="component" value="Unassembled WGS sequence"/>
</dbReference>
<name>A0A819RT01_9BILA</name>
<protein>
    <submittedName>
        <fullName evidence="1">Uncharacterized protein</fullName>
    </submittedName>
</protein>
<accession>A0A819RT01</accession>
<reference evidence="1" key="1">
    <citation type="submission" date="2021-02" db="EMBL/GenBank/DDBJ databases">
        <authorList>
            <person name="Nowell W R."/>
        </authorList>
    </citation>
    <scope>NUCLEOTIDE SEQUENCE</scope>
</reference>
<organism evidence="1 2">
    <name type="scientific">Adineta steineri</name>
    <dbReference type="NCBI Taxonomy" id="433720"/>
    <lineage>
        <taxon>Eukaryota</taxon>
        <taxon>Metazoa</taxon>
        <taxon>Spiralia</taxon>
        <taxon>Gnathifera</taxon>
        <taxon>Rotifera</taxon>
        <taxon>Eurotatoria</taxon>
        <taxon>Bdelloidea</taxon>
        <taxon>Adinetida</taxon>
        <taxon>Adinetidae</taxon>
        <taxon>Adineta</taxon>
    </lineage>
</organism>
<evidence type="ECO:0000313" key="2">
    <source>
        <dbReference type="Proteomes" id="UP000663881"/>
    </source>
</evidence>
<proteinExistence type="predicted"/>